<comment type="caution">
    <text evidence="1">The sequence shown here is derived from an EMBL/GenBank/DDBJ whole genome shotgun (WGS) entry which is preliminary data.</text>
</comment>
<gene>
    <name evidence="1" type="ORF">V1517DRAFT_333641</name>
</gene>
<name>A0ACC3TD59_9ASCO</name>
<reference evidence="2" key="1">
    <citation type="journal article" date="2024" name="Front. Bioeng. Biotechnol.">
        <title>Genome-scale model development and genomic sequencing of the oleaginous clade Lipomyces.</title>
        <authorList>
            <person name="Czajka J.J."/>
            <person name="Han Y."/>
            <person name="Kim J."/>
            <person name="Mondo S.J."/>
            <person name="Hofstad B.A."/>
            <person name="Robles A."/>
            <person name="Haridas S."/>
            <person name="Riley R."/>
            <person name="LaButti K."/>
            <person name="Pangilinan J."/>
            <person name="Andreopoulos W."/>
            <person name="Lipzen A."/>
            <person name="Yan J."/>
            <person name="Wang M."/>
            <person name="Ng V."/>
            <person name="Grigoriev I.V."/>
            <person name="Spatafora J.W."/>
            <person name="Magnuson J.K."/>
            <person name="Baker S.E."/>
            <person name="Pomraning K.R."/>
        </authorList>
    </citation>
    <scope>NUCLEOTIDE SEQUENCE [LARGE SCALE GENOMIC DNA]</scope>
    <source>
        <strain evidence="2">CBS 10300</strain>
    </source>
</reference>
<dbReference type="EMBL" id="MU970228">
    <property type="protein sequence ID" value="KAK9319109.1"/>
    <property type="molecule type" value="Genomic_DNA"/>
</dbReference>
<accession>A0ACC3TD59</accession>
<organism evidence="1 2">
    <name type="scientific">Lipomyces orientalis</name>
    <dbReference type="NCBI Taxonomy" id="1233043"/>
    <lineage>
        <taxon>Eukaryota</taxon>
        <taxon>Fungi</taxon>
        <taxon>Dikarya</taxon>
        <taxon>Ascomycota</taxon>
        <taxon>Saccharomycotina</taxon>
        <taxon>Lipomycetes</taxon>
        <taxon>Lipomycetales</taxon>
        <taxon>Lipomycetaceae</taxon>
        <taxon>Lipomyces</taxon>
    </lineage>
</organism>
<dbReference type="Proteomes" id="UP001489719">
    <property type="component" value="Unassembled WGS sequence"/>
</dbReference>
<evidence type="ECO:0000313" key="2">
    <source>
        <dbReference type="Proteomes" id="UP001489719"/>
    </source>
</evidence>
<keyword evidence="2" id="KW-1185">Reference proteome</keyword>
<proteinExistence type="predicted"/>
<sequence length="961" mass="107444">MASVQDIQSIAALLQSSLNPAIAKQSEVSLRAAETKPGFSILLLQIVASNDFLQTTRLAGALFFKNFIRRKWRDEEGNYLIPVADVNAVKSEIVGLMITLPPSLQVQLGEAISIMADSDFPDRWPNLVDDLVSRLSPNDIAVNNGVLQVAHSIFKRWRPLFRSDALFMEIKLVLDKFCVPFMTLFQRTDELIAENQTNKAVLEQLFQTLLLIIKIYFDLNCQDIPEFFEDHIDTLMGLVHKYLRYSNPLIETDDDDETGPLEQVKASICELIQLYSQRYEEVFGALLPSFVDTTWTLLTTTGLQPKYDLLISRALSFLTTVTKSGDRAQVFSSSDILQQIVEKIVLPNMTLRASDEELFEDDPIEYTRRDLEGSDSDTRRRAATDFLRELKERFEGLVTDVVMSYAQRYLQQYSANRNVNWRLKDTAVYLFSSVAVKGTITASGVSATNMLLDVVGFFSQNIAPDLVEPSTLPILKVDAIKFIHTFRNQLTKQQLLEAFPVLANMFLSPEYVVYTYAAITIERILSIRQPSSSHLLFDKEDVAPVAQELLINLFGLIEKGNTPEKLAENEFLMKCVMRVLMTSKDSIVPYSDTLIQHLAGIVTETSKNPSNPKFSHYTFESLAIVVRFASQAKPGAFDGILFPVYMNILGQDITEFVPYVFQLLSQMLDVSPQPTLPDAYTQLIQPILSVSLWDARGNVPALTRLLQSILAKSPTIFGSMNLLEALLGVFQKLLSSRVNDHLGLDLLESILYYIPKDQISRYTSPIANIILVRLEKSRTEKLVLRVAHLIYFLASAPAAADKLLGPNFAVELFDVAQNALFGDIFVHFVLVATPKLHSPLDRKLAIVGLTKILFESPVFLQKYGSRWETGARVLLTTLQSNSLVDVFEVADELPEADEELAFGASFVKLNAVVWRGLDPASDVTDLKKFVGETVTKAGNAVIAQVEDVSDEVKGGLAALAV</sequence>
<protein>
    <submittedName>
        <fullName evidence="1">Cse1-domain-containing protein</fullName>
    </submittedName>
</protein>
<evidence type="ECO:0000313" key="1">
    <source>
        <dbReference type="EMBL" id="KAK9319109.1"/>
    </source>
</evidence>